<evidence type="ECO:0000313" key="2">
    <source>
        <dbReference type="EMBL" id="WVS92457.1"/>
    </source>
</evidence>
<reference evidence="2 3" key="1">
    <citation type="journal article" date="2018" name="Sci. Rep.">
        <title>Genome Features and Biochemical Characteristics of a Robust, Fast Growing and Naturally Transformable Cyanobacterium Synechococcus elongatus PCC 11801 Isolated from India.</title>
        <authorList>
            <person name="Jaiswal D."/>
            <person name="Sengupta A."/>
            <person name="Sohoni S."/>
            <person name="Sengupta S."/>
            <person name="Phadnavis A.G."/>
            <person name="Pakrasi H.B."/>
            <person name="Wangikar P.P."/>
        </authorList>
    </citation>
    <scope>NUCLEOTIDE SEQUENCE [LARGE SCALE GENOMIC DNA]</scope>
    <source>
        <strain evidence="2 3">PCC 11801</strain>
    </source>
</reference>
<name>A0AAQ3MCP2_SYNEL</name>
<dbReference type="EMBL" id="CP030139">
    <property type="protein sequence ID" value="WVS92457.1"/>
    <property type="molecule type" value="Genomic_DNA"/>
</dbReference>
<accession>A0AAQ3MCP2</accession>
<dbReference type="RefSeq" id="WP_208675123.1">
    <property type="nucleotide sequence ID" value="NZ_CP030139.2"/>
</dbReference>
<dbReference type="Proteomes" id="UP000267249">
    <property type="component" value="Chromosome"/>
</dbReference>
<evidence type="ECO:0000313" key="3">
    <source>
        <dbReference type="Proteomes" id="UP000267249"/>
    </source>
</evidence>
<keyword evidence="1" id="KW-0472">Membrane</keyword>
<organism evidence="2 3">
    <name type="scientific">Synechococcus elongatus PCC 11801</name>
    <dbReference type="NCBI Taxonomy" id="2219813"/>
    <lineage>
        <taxon>Bacteria</taxon>
        <taxon>Bacillati</taxon>
        <taxon>Cyanobacteriota</taxon>
        <taxon>Cyanophyceae</taxon>
        <taxon>Synechococcales</taxon>
        <taxon>Synechococcaceae</taxon>
        <taxon>Synechococcus</taxon>
    </lineage>
</organism>
<keyword evidence="1" id="KW-1133">Transmembrane helix</keyword>
<feature type="transmembrane region" description="Helical" evidence="1">
    <location>
        <begin position="16"/>
        <end position="33"/>
    </location>
</feature>
<evidence type="ECO:0000256" key="1">
    <source>
        <dbReference type="SAM" id="Phobius"/>
    </source>
</evidence>
<sequence>MSLRGCGAEGLGLTDLGFSLSMAIVALLALTSVRQFRRMEKQFADVI</sequence>
<gene>
    <name evidence="2" type="ORF">DOP62_13815</name>
</gene>
<dbReference type="AlphaFoldDB" id="A0AAQ3MCP2"/>
<keyword evidence="1" id="KW-0812">Transmembrane</keyword>
<protein>
    <submittedName>
        <fullName evidence="2">Uncharacterized protein</fullName>
    </submittedName>
</protein>
<proteinExistence type="predicted"/>